<dbReference type="RefSeq" id="WP_248734088.1">
    <property type="nucleotide sequence ID" value="NZ_CALBWS010000003.1"/>
</dbReference>
<dbReference type="PANTHER" id="PTHR43031">
    <property type="entry name" value="FAD-DEPENDENT OXIDOREDUCTASE"/>
    <property type="match status" value="1"/>
</dbReference>
<dbReference type="PROSITE" id="PS50206">
    <property type="entry name" value="RHODANESE_3"/>
    <property type="match status" value="1"/>
</dbReference>
<accession>A0ABN8KJZ7</accession>
<dbReference type="SUPFAM" id="SSF52821">
    <property type="entry name" value="Rhodanese/Cell cycle control phosphatase"/>
    <property type="match status" value="1"/>
</dbReference>
<protein>
    <submittedName>
        <fullName evidence="2">Sulfurtransferase</fullName>
        <ecNumber evidence="2">2.8.1.-</ecNumber>
    </submittedName>
</protein>
<reference evidence="2" key="1">
    <citation type="submission" date="2022-04" db="EMBL/GenBank/DDBJ databases">
        <authorList>
            <person name="Criscuolo A."/>
        </authorList>
    </citation>
    <scope>NUCLEOTIDE SEQUENCE</scope>
    <source>
        <strain evidence="2">CIP111895</strain>
    </source>
</reference>
<feature type="domain" description="Rhodanese" evidence="1">
    <location>
        <begin position="15"/>
        <end position="98"/>
    </location>
</feature>
<dbReference type="CDD" id="cd00158">
    <property type="entry name" value="RHOD"/>
    <property type="match status" value="1"/>
</dbReference>
<name>A0ABN8KJZ7_9BACI</name>
<sequence>MKRMTANEVEQKLKNGEQLNIIDVREVAEIATGKIPTAVNIPLGLVESKMPDLDKKQKYIIVCRSGGRSAQATLFLESYGFDVTNMDGGMIAWEGGVE</sequence>
<evidence type="ECO:0000313" key="2">
    <source>
        <dbReference type="EMBL" id="CAH2713752.1"/>
    </source>
</evidence>
<keyword evidence="3" id="KW-1185">Reference proteome</keyword>
<dbReference type="EC" id="2.8.1.-" evidence="2"/>
<dbReference type="Pfam" id="PF00581">
    <property type="entry name" value="Rhodanese"/>
    <property type="match status" value="1"/>
</dbReference>
<proteinExistence type="predicted"/>
<dbReference type="SMART" id="SM00450">
    <property type="entry name" value="RHOD"/>
    <property type="match status" value="1"/>
</dbReference>
<evidence type="ECO:0000259" key="1">
    <source>
        <dbReference type="PROSITE" id="PS50206"/>
    </source>
</evidence>
<organism evidence="2 3">
    <name type="scientific">Neobacillus rhizosphaerae</name>
    <dbReference type="NCBI Taxonomy" id="2880965"/>
    <lineage>
        <taxon>Bacteria</taxon>
        <taxon>Bacillati</taxon>
        <taxon>Bacillota</taxon>
        <taxon>Bacilli</taxon>
        <taxon>Bacillales</taxon>
        <taxon>Bacillaceae</taxon>
        <taxon>Neobacillus</taxon>
    </lineage>
</organism>
<dbReference type="Proteomes" id="UP000838308">
    <property type="component" value="Unassembled WGS sequence"/>
</dbReference>
<dbReference type="EMBL" id="CALBWS010000003">
    <property type="protein sequence ID" value="CAH2713752.1"/>
    <property type="molecule type" value="Genomic_DNA"/>
</dbReference>
<dbReference type="PANTHER" id="PTHR43031:SF17">
    <property type="entry name" value="SULFURTRANSFERASE YTWF-RELATED"/>
    <property type="match status" value="1"/>
</dbReference>
<dbReference type="InterPro" id="IPR036873">
    <property type="entry name" value="Rhodanese-like_dom_sf"/>
</dbReference>
<dbReference type="Gene3D" id="3.40.250.10">
    <property type="entry name" value="Rhodanese-like domain"/>
    <property type="match status" value="1"/>
</dbReference>
<comment type="caution">
    <text evidence="2">The sequence shown here is derived from an EMBL/GenBank/DDBJ whole genome shotgun (WGS) entry which is preliminary data.</text>
</comment>
<dbReference type="InterPro" id="IPR050229">
    <property type="entry name" value="GlpE_sulfurtransferase"/>
</dbReference>
<dbReference type="InterPro" id="IPR001763">
    <property type="entry name" value="Rhodanese-like_dom"/>
</dbReference>
<gene>
    <name evidence="2" type="ORF">BACCIP111895_00906</name>
</gene>
<dbReference type="GO" id="GO:0016740">
    <property type="term" value="F:transferase activity"/>
    <property type="evidence" value="ECO:0007669"/>
    <property type="project" value="UniProtKB-KW"/>
</dbReference>
<keyword evidence="2" id="KW-0808">Transferase</keyword>
<evidence type="ECO:0000313" key="3">
    <source>
        <dbReference type="Proteomes" id="UP000838308"/>
    </source>
</evidence>